<sequence>MPVVSLSNDKLNCAFDCPSVVINVCVNVPCPRILLKPSEHHRNTDRQRMPGKVKKKKRKKGSKRPPTALTGKPPVFLGTLWTLTIWESGRGESGQGECGPAWRGVVQVRVVQVRVVQVSVVQVRVVEVSVVQVSVVQVRVVQREEPTGRFWGGPVYGPGSDSVESYGDQPDDENRHSEVESAGSYRDQSDYENRYLEVDSVVSYDPYLDDYWGYADYREKGEYSNVSLRSDMESDCEEDTPMEVEENPHRAHPSHSDAKGSENDEPPAPKAPPRPRCPGASKLSRVASREASSSEEDTPPPKAKGPRAHTPMPKPRGGKKAAAQVPAPEPGNTAGALPNTHAPKPGLGGWGVLSCVRPREERILFEAECKGYCWFLPSPAITGAHKDELQSVVITANGWVTT</sequence>
<organism evidence="2 3">
    <name type="scientific">Electrophorus voltai</name>
    <dbReference type="NCBI Taxonomy" id="2609070"/>
    <lineage>
        <taxon>Eukaryota</taxon>
        <taxon>Metazoa</taxon>
        <taxon>Chordata</taxon>
        <taxon>Craniata</taxon>
        <taxon>Vertebrata</taxon>
        <taxon>Euteleostomi</taxon>
        <taxon>Actinopterygii</taxon>
        <taxon>Neopterygii</taxon>
        <taxon>Teleostei</taxon>
        <taxon>Ostariophysi</taxon>
        <taxon>Gymnotiformes</taxon>
        <taxon>Gymnotoidei</taxon>
        <taxon>Gymnotidae</taxon>
        <taxon>Electrophorus</taxon>
    </lineage>
</organism>
<evidence type="ECO:0000256" key="1">
    <source>
        <dbReference type="SAM" id="MobiDB-lite"/>
    </source>
</evidence>
<feature type="compositionally biased region" description="Basic residues" evidence="1">
    <location>
        <begin position="49"/>
        <end position="63"/>
    </location>
</feature>
<feature type="region of interest" description="Disordered" evidence="1">
    <location>
        <begin position="228"/>
        <end position="347"/>
    </location>
</feature>
<feature type="region of interest" description="Disordered" evidence="1">
    <location>
        <begin position="39"/>
        <end position="72"/>
    </location>
</feature>
<feature type="compositionally biased region" description="Acidic residues" evidence="1">
    <location>
        <begin position="233"/>
        <end position="245"/>
    </location>
</feature>
<reference evidence="2" key="1">
    <citation type="submission" date="2023-03" db="EMBL/GenBank/DDBJ databases">
        <title>Electrophorus voltai genome.</title>
        <authorList>
            <person name="Bian C."/>
        </authorList>
    </citation>
    <scope>NUCLEOTIDE SEQUENCE</scope>
    <source>
        <strain evidence="2">CB-2022</strain>
        <tissue evidence="2">Muscle</tissue>
    </source>
</reference>
<name>A0AAD8ZAA8_9TELE</name>
<protein>
    <submittedName>
        <fullName evidence="2">Uncharacterized protein</fullName>
    </submittedName>
</protein>
<feature type="compositionally biased region" description="Basic and acidic residues" evidence="1">
    <location>
        <begin position="39"/>
        <end position="48"/>
    </location>
</feature>
<dbReference type="Proteomes" id="UP001239994">
    <property type="component" value="Unassembled WGS sequence"/>
</dbReference>
<evidence type="ECO:0000313" key="2">
    <source>
        <dbReference type="EMBL" id="KAK1795584.1"/>
    </source>
</evidence>
<evidence type="ECO:0000313" key="3">
    <source>
        <dbReference type="Proteomes" id="UP001239994"/>
    </source>
</evidence>
<feature type="compositionally biased region" description="Basic and acidic residues" evidence="1">
    <location>
        <begin position="246"/>
        <end position="262"/>
    </location>
</feature>
<accession>A0AAD8ZAA8</accession>
<dbReference type="EMBL" id="JAROKS010000015">
    <property type="protein sequence ID" value="KAK1795584.1"/>
    <property type="molecule type" value="Genomic_DNA"/>
</dbReference>
<comment type="caution">
    <text evidence="2">The sequence shown here is derived from an EMBL/GenBank/DDBJ whole genome shotgun (WGS) entry which is preliminary data.</text>
</comment>
<proteinExistence type="predicted"/>
<feature type="region of interest" description="Disordered" evidence="1">
    <location>
        <begin position="149"/>
        <end position="191"/>
    </location>
</feature>
<gene>
    <name evidence="2" type="ORF">P4O66_001082</name>
</gene>
<feature type="compositionally biased region" description="Pro residues" evidence="1">
    <location>
        <begin position="266"/>
        <end position="276"/>
    </location>
</feature>
<keyword evidence="3" id="KW-1185">Reference proteome</keyword>
<dbReference type="AlphaFoldDB" id="A0AAD8ZAA8"/>